<evidence type="ECO:0000256" key="1">
    <source>
        <dbReference type="SAM" id="SignalP"/>
    </source>
</evidence>
<reference evidence="2" key="2">
    <citation type="journal article" date="2024" name="Environ. Microbiol.">
        <title>Genome analysis and description of Tunturibacter gen. nov. expands the diversity of Terriglobia in tundra soils.</title>
        <authorList>
            <person name="Messyasz A."/>
            <person name="Mannisto M.K."/>
            <person name="Kerkhof L.J."/>
            <person name="Haggblom M.M."/>
        </authorList>
    </citation>
    <scope>NUCLEOTIDE SEQUENCE</scope>
    <source>
        <strain evidence="2">M8UP39</strain>
    </source>
</reference>
<proteinExistence type="predicted"/>
<evidence type="ECO:0000313" key="2">
    <source>
        <dbReference type="EMBL" id="XCB20632.1"/>
    </source>
</evidence>
<gene>
    <name evidence="2" type="ORF">RBB81_13650</name>
</gene>
<keyword evidence="1" id="KW-0732">Signal</keyword>
<dbReference type="RefSeq" id="WP_353071030.1">
    <property type="nucleotide sequence ID" value="NZ_CP132938.1"/>
</dbReference>
<dbReference type="EMBL" id="CP132938">
    <property type="protein sequence ID" value="XCB20632.1"/>
    <property type="molecule type" value="Genomic_DNA"/>
</dbReference>
<protein>
    <submittedName>
        <fullName evidence="2">Uncharacterized protein</fullName>
    </submittedName>
</protein>
<feature type="chain" id="PRO_5043862835" evidence="1">
    <location>
        <begin position="34"/>
        <end position="325"/>
    </location>
</feature>
<organism evidence="2">
    <name type="scientific">Tunturiibacter gelidiferens</name>
    <dbReference type="NCBI Taxonomy" id="3069689"/>
    <lineage>
        <taxon>Bacteria</taxon>
        <taxon>Pseudomonadati</taxon>
        <taxon>Acidobacteriota</taxon>
        <taxon>Terriglobia</taxon>
        <taxon>Terriglobales</taxon>
        <taxon>Acidobacteriaceae</taxon>
        <taxon>Tunturiibacter</taxon>
    </lineage>
</organism>
<sequence length="325" mass="35728">MIFQKRSNALHLAHFVLAGLSSFAWFSPWNAKAETPDKVSIDLHKVVGAEHACALGQRSVQFISEEELLLQAGPTEKCYQSVSQLELIVISLDGHILARKPWPSTFSTIVLPSKRIALSNLTELQVVNDRLATIQVLPLPDQAKSLGGFLSSESTDRIRLAVANGTLVFGGTPLLYLRFDPRSEIKPGEPRPVYAEGDGRQLVLDGSHLSERGNEGTLRKIADLSWVIPCDKYCQAYDAGTAFEVVTTKERRILVISNGSRFPVTDAAGLFPYFRLAVFDLDTGAEIYREQFVTKTGERSAALSPEGDLLATFSGDSISIRKLKH</sequence>
<dbReference type="KEGG" id="tgi:RBB81_13650"/>
<dbReference type="AlphaFoldDB" id="A0AAU7YVL9"/>
<accession>A0AAU7YVL9</accession>
<name>A0AAU7YVL9_9BACT</name>
<feature type="signal peptide" evidence="1">
    <location>
        <begin position="1"/>
        <end position="33"/>
    </location>
</feature>
<reference evidence="2" key="1">
    <citation type="submission" date="2023-08" db="EMBL/GenBank/DDBJ databases">
        <authorList>
            <person name="Messyasz A."/>
            <person name="Mannisto M.K."/>
            <person name="Kerkhof L.J."/>
            <person name="Haggblom M."/>
        </authorList>
    </citation>
    <scope>NUCLEOTIDE SEQUENCE</scope>
    <source>
        <strain evidence="2">M8UP39</strain>
    </source>
</reference>
<dbReference type="SUPFAM" id="SSF82171">
    <property type="entry name" value="DPP6 N-terminal domain-like"/>
    <property type="match status" value="1"/>
</dbReference>